<dbReference type="AlphaFoldDB" id="A0A7W7J1V3"/>
<dbReference type="RefSeq" id="WP_221433493.1">
    <property type="nucleotide sequence ID" value="NZ_JACHLD010000014.1"/>
</dbReference>
<dbReference type="Proteomes" id="UP000561681">
    <property type="component" value="Unassembled WGS sequence"/>
</dbReference>
<reference evidence="1 2" key="1">
    <citation type="submission" date="2020-08" db="EMBL/GenBank/DDBJ databases">
        <title>Functional genomics of gut bacteria from endangered species of beetles.</title>
        <authorList>
            <person name="Carlos-Shanley C."/>
        </authorList>
    </citation>
    <scope>NUCLEOTIDE SEQUENCE [LARGE SCALE GENOMIC DNA]</scope>
    <source>
        <strain evidence="1 2">S00142</strain>
    </source>
</reference>
<evidence type="ECO:0000313" key="2">
    <source>
        <dbReference type="Proteomes" id="UP000561681"/>
    </source>
</evidence>
<dbReference type="EMBL" id="JACHLD010000014">
    <property type="protein sequence ID" value="MBB4804719.1"/>
    <property type="molecule type" value="Genomic_DNA"/>
</dbReference>
<organism evidence="1 2">
    <name type="scientific">Flavobacterium nitrogenifigens</name>
    <dbReference type="NCBI Taxonomy" id="1617283"/>
    <lineage>
        <taxon>Bacteria</taxon>
        <taxon>Pseudomonadati</taxon>
        <taxon>Bacteroidota</taxon>
        <taxon>Flavobacteriia</taxon>
        <taxon>Flavobacteriales</taxon>
        <taxon>Flavobacteriaceae</taxon>
        <taxon>Flavobacterium</taxon>
    </lineage>
</organism>
<accession>A0A7W7J1V3</accession>
<comment type="caution">
    <text evidence="1">The sequence shown here is derived from an EMBL/GenBank/DDBJ whole genome shotgun (WGS) entry which is preliminary data.</text>
</comment>
<name>A0A7W7J1V3_9FLAO</name>
<evidence type="ECO:0000313" key="1">
    <source>
        <dbReference type="EMBL" id="MBB4804719.1"/>
    </source>
</evidence>
<gene>
    <name evidence="1" type="ORF">HNP37_004817</name>
</gene>
<proteinExistence type="predicted"/>
<keyword evidence="2" id="KW-1185">Reference proteome</keyword>
<protein>
    <submittedName>
        <fullName evidence="1">Uncharacterized protein</fullName>
    </submittedName>
</protein>
<sequence length="282" mass="30768">MKNFSNTITAAGLDRFPAVQSYLLLAFLMLASAVSFAQNQIQDGLRVQFSDGRPDALGFKDVNAVLKQIGVHGTLVAIPAEVKPLLELSSKRALTTGETSRVSSFFTMDREALLEQIKLARRVPVVKGGGSLGTIEVGNTPYPKIYDMMSWSAEGQADGLRKYGTFHVNSSDDGTGIDEVMTVVAGGSFTWFFVLPDNTMIQLTVKRIGKNDKAVRLSYPGLGIHAGYMNPKDGLIVAYAHGPEDFVMRYKSPGVRGEKFLGTNPWVDFTTPRPTIIDITKK</sequence>